<dbReference type="Proteomes" id="UP001139981">
    <property type="component" value="Unassembled WGS sequence"/>
</dbReference>
<evidence type="ECO:0000313" key="2">
    <source>
        <dbReference type="Proteomes" id="UP001139981"/>
    </source>
</evidence>
<keyword evidence="2" id="KW-1185">Reference proteome</keyword>
<organism evidence="1 2">
    <name type="scientific">Coemansia aciculifera</name>
    <dbReference type="NCBI Taxonomy" id="417176"/>
    <lineage>
        <taxon>Eukaryota</taxon>
        <taxon>Fungi</taxon>
        <taxon>Fungi incertae sedis</taxon>
        <taxon>Zoopagomycota</taxon>
        <taxon>Kickxellomycotina</taxon>
        <taxon>Kickxellomycetes</taxon>
        <taxon>Kickxellales</taxon>
        <taxon>Kickxellaceae</taxon>
        <taxon>Coemansia</taxon>
    </lineage>
</organism>
<protein>
    <submittedName>
        <fullName evidence="1">Uncharacterized protein</fullName>
    </submittedName>
</protein>
<proteinExistence type="predicted"/>
<dbReference type="EMBL" id="JANBVB010001869">
    <property type="protein sequence ID" value="KAJ2889376.1"/>
    <property type="molecule type" value="Genomic_DNA"/>
</dbReference>
<comment type="caution">
    <text evidence="1">The sequence shown here is derived from an EMBL/GenBank/DDBJ whole genome shotgun (WGS) entry which is preliminary data.</text>
</comment>
<feature type="non-terminal residue" evidence="1">
    <location>
        <position position="1"/>
    </location>
</feature>
<name>A0ACC1LWP8_9FUNG</name>
<sequence>TSDVFTGNRPPRQSMPNRTPSPALPPLPSVAQPPSYPQSAPSIFNQTPRMISLTTVQPPAPQQFMAAPPSQQTDLPAPLITVVMHPSYGAYSVPISSYPFGILPLQMAQGSAFNTLAPAPSMLPSIEAMPSPSNAALPYNGDSRSGPIIPFISNGARQSAPTNKPEPLPKVKTSDINANGIVSVLQEVFHIPPSAISIDGKPIALIDAAGKKVKGSAGAGKGDSHGEDDNPEDSDNDSDAQESADVDLDSRYNVGEIARSRRIIRSKLRTLGRGAKTLSKKESKGDDHDDSKSSSVNDDSSSGDSAEQSDQIATSTSASPADSADNASKLSTSMNLASHGAALLSVAMPKTTMAASLKIERADDSDDDGDDVTKVTLTEDN</sequence>
<evidence type="ECO:0000313" key="1">
    <source>
        <dbReference type="EMBL" id="KAJ2889376.1"/>
    </source>
</evidence>
<gene>
    <name evidence="1" type="ORF">IWW38_004751</name>
</gene>
<reference evidence="1" key="1">
    <citation type="submission" date="2022-07" db="EMBL/GenBank/DDBJ databases">
        <title>Phylogenomic reconstructions and comparative analyses of Kickxellomycotina fungi.</title>
        <authorList>
            <person name="Reynolds N.K."/>
            <person name="Stajich J.E."/>
            <person name="Barry K."/>
            <person name="Grigoriev I.V."/>
            <person name="Crous P."/>
            <person name="Smith M.E."/>
        </authorList>
    </citation>
    <scope>NUCLEOTIDE SEQUENCE</scope>
    <source>
        <strain evidence="1">CBS 190363</strain>
    </source>
</reference>
<accession>A0ACC1LWP8</accession>